<gene>
    <name evidence="2" type="ORF">UFOPK2786_00051</name>
</gene>
<feature type="domain" description="DUF6504" evidence="1">
    <location>
        <begin position="3"/>
        <end position="84"/>
    </location>
</feature>
<dbReference type="InterPro" id="IPR045443">
    <property type="entry name" value="DUF6504"/>
</dbReference>
<reference evidence="2" key="1">
    <citation type="submission" date="2020-05" db="EMBL/GenBank/DDBJ databases">
        <authorList>
            <person name="Chiriac C."/>
            <person name="Salcher M."/>
            <person name="Ghai R."/>
            <person name="Kavagutti S V."/>
        </authorList>
    </citation>
    <scope>NUCLEOTIDE SEQUENCE</scope>
</reference>
<evidence type="ECO:0000259" key="1">
    <source>
        <dbReference type="Pfam" id="PF20114"/>
    </source>
</evidence>
<dbReference type="Pfam" id="PF20114">
    <property type="entry name" value="DUF6504"/>
    <property type="match status" value="1"/>
</dbReference>
<protein>
    <submittedName>
        <fullName evidence="2">Unannotated protein</fullName>
    </submittedName>
</protein>
<organism evidence="2">
    <name type="scientific">freshwater metagenome</name>
    <dbReference type="NCBI Taxonomy" id="449393"/>
    <lineage>
        <taxon>unclassified sequences</taxon>
        <taxon>metagenomes</taxon>
        <taxon>ecological metagenomes</taxon>
    </lineage>
</organism>
<accession>A0A6J6S263</accession>
<sequence>MRVTMDENGTPSVFRWNGRRYEVQAVIASWVEATAWWREQGLAGSNSRAAHRDVWRVEAVSRAGTSGVYDLAVVADAWRLLRVND</sequence>
<proteinExistence type="predicted"/>
<evidence type="ECO:0000313" key="2">
    <source>
        <dbReference type="EMBL" id="CAB4728884.1"/>
    </source>
</evidence>
<dbReference type="EMBL" id="CAEZYW010000004">
    <property type="protein sequence ID" value="CAB4728884.1"/>
    <property type="molecule type" value="Genomic_DNA"/>
</dbReference>
<dbReference type="AlphaFoldDB" id="A0A6J6S263"/>
<name>A0A6J6S263_9ZZZZ</name>